<feature type="transmembrane region" description="Helical" evidence="6">
    <location>
        <begin position="39"/>
        <end position="57"/>
    </location>
</feature>
<dbReference type="Pfam" id="PF03649">
    <property type="entry name" value="UPF0014"/>
    <property type="match status" value="1"/>
</dbReference>
<evidence type="ECO:0000256" key="5">
    <source>
        <dbReference type="ARBA" id="ARBA00023136"/>
    </source>
</evidence>
<dbReference type="PANTHER" id="PTHR30028:SF0">
    <property type="entry name" value="PROTEIN ALUMINUM SENSITIVE 3"/>
    <property type="match status" value="1"/>
</dbReference>
<dbReference type="PANTHER" id="PTHR30028">
    <property type="entry name" value="UPF0014 INNER MEMBRANE PROTEIN YBBM-RELATED"/>
    <property type="match status" value="1"/>
</dbReference>
<keyword evidence="4 6" id="KW-1133">Transmembrane helix</keyword>
<comment type="caution">
    <text evidence="7">The sequence shown here is derived from an EMBL/GenBank/DDBJ whole genome shotgun (WGS) entry which is preliminary data.</text>
</comment>
<feature type="transmembrane region" description="Helical" evidence="6">
    <location>
        <begin position="222"/>
        <end position="248"/>
    </location>
</feature>
<evidence type="ECO:0000313" key="8">
    <source>
        <dbReference type="Proteomes" id="UP001290861"/>
    </source>
</evidence>
<comment type="subcellular location">
    <subcellularLocation>
        <location evidence="1">Membrane</location>
        <topology evidence="1">Multi-pass membrane protein</topology>
    </subcellularLocation>
</comment>
<dbReference type="RefSeq" id="WP_322609618.1">
    <property type="nucleotide sequence ID" value="NZ_JARVCO010000012.1"/>
</dbReference>
<evidence type="ECO:0000256" key="1">
    <source>
        <dbReference type="ARBA" id="ARBA00004141"/>
    </source>
</evidence>
<feature type="transmembrane region" description="Helical" evidence="6">
    <location>
        <begin position="12"/>
        <end position="32"/>
    </location>
</feature>
<keyword evidence="5 6" id="KW-0472">Membrane</keyword>
<protein>
    <submittedName>
        <fullName evidence="7">ABC transporter permease</fullName>
    </submittedName>
</protein>
<evidence type="ECO:0000313" key="7">
    <source>
        <dbReference type="EMBL" id="MDZ8119836.1"/>
    </source>
</evidence>
<keyword evidence="3 6" id="KW-0812">Transmembrane</keyword>
<feature type="transmembrane region" description="Helical" evidence="6">
    <location>
        <begin position="93"/>
        <end position="115"/>
    </location>
</feature>
<organism evidence="7 8">
    <name type="scientific">Pontiella agarivorans</name>
    <dbReference type="NCBI Taxonomy" id="3038953"/>
    <lineage>
        <taxon>Bacteria</taxon>
        <taxon>Pseudomonadati</taxon>
        <taxon>Kiritimatiellota</taxon>
        <taxon>Kiritimatiellia</taxon>
        <taxon>Kiritimatiellales</taxon>
        <taxon>Pontiellaceae</taxon>
        <taxon>Pontiella</taxon>
    </lineage>
</organism>
<proteinExistence type="inferred from homology"/>
<dbReference type="Proteomes" id="UP001290861">
    <property type="component" value="Unassembled WGS sequence"/>
</dbReference>
<name>A0ABU5N0F4_9BACT</name>
<gene>
    <name evidence="7" type="ORF">P9H32_14495</name>
</gene>
<comment type="similarity">
    <text evidence="2">Belongs to the UPF0014 family.</text>
</comment>
<keyword evidence="8" id="KW-1185">Reference proteome</keyword>
<reference evidence="7 8" key="1">
    <citation type="journal article" date="2024" name="Appl. Environ. Microbiol.">
        <title>Pontiella agarivorans sp. nov., a novel marine anaerobic bacterium capable of degrading macroalgal polysaccharides and fixing nitrogen.</title>
        <authorList>
            <person name="Liu N."/>
            <person name="Kivenson V."/>
            <person name="Peng X."/>
            <person name="Cui Z."/>
            <person name="Lankiewicz T.S."/>
            <person name="Gosselin K.M."/>
            <person name="English C.J."/>
            <person name="Blair E.M."/>
            <person name="O'Malley M.A."/>
            <person name="Valentine D.L."/>
        </authorList>
    </citation>
    <scope>NUCLEOTIDE SEQUENCE [LARGE SCALE GENOMIC DNA]</scope>
    <source>
        <strain evidence="7 8">NLcol2</strain>
    </source>
</reference>
<accession>A0ABU5N0F4</accession>
<feature type="transmembrane region" description="Helical" evidence="6">
    <location>
        <begin position="189"/>
        <end position="210"/>
    </location>
</feature>
<evidence type="ECO:0000256" key="4">
    <source>
        <dbReference type="ARBA" id="ARBA00022989"/>
    </source>
</evidence>
<sequence length="260" mass="29023">MIVEMDILSTLSMFALLLIPIGIFIWLHLGLVRETVISAIRMAVQLLLVGIYLKYIFQLNNGIMNLIWVLIMMVAANLSVLGKSGLKRKIFFWRTLTGIAVSTFIVSAWFILVAIRPEPFYDARYMVPIIGMILGNCQRSNVMSLERFFSGIRANEQEFMTYLMLGASLHEAIRPYLRTSLKATVNPSISTMATMGIVSLPGMMTGQILGGALPMPAIKYQIGIMLCIFTAMVIAALINILLSLPAAFDDHQRLKPDIFQ</sequence>
<evidence type="ECO:0000256" key="6">
    <source>
        <dbReference type="SAM" id="Phobius"/>
    </source>
</evidence>
<evidence type="ECO:0000256" key="3">
    <source>
        <dbReference type="ARBA" id="ARBA00022692"/>
    </source>
</evidence>
<dbReference type="InterPro" id="IPR005226">
    <property type="entry name" value="UPF0014_fam"/>
</dbReference>
<feature type="transmembrane region" description="Helical" evidence="6">
    <location>
        <begin position="63"/>
        <end position="81"/>
    </location>
</feature>
<evidence type="ECO:0000256" key="2">
    <source>
        <dbReference type="ARBA" id="ARBA00005268"/>
    </source>
</evidence>
<dbReference type="EMBL" id="JARVCO010000012">
    <property type="protein sequence ID" value="MDZ8119836.1"/>
    <property type="molecule type" value="Genomic_DNA"/>
</dbReference>